<organism evidence="1 2">
    <name type="scientific">Rhodnius prolixus</name>
    <name type="common">Triatomid bug</name>
    <dbReference type="NCBI Taxonomy" id="13249"/>
    <lineage>
        <taxon>Eukaryota</taxon>
        <taxon>Metazoa</taxon>
        <taxon>Ecdysozoa</taxon>
        <taxon>Arthropoda</taxon>
        <taxon>Hexapoda</taxon>
        <taxon>Insecta</taxon>
        <taxon>Pterygota</taxon>
        <taxon>Neoptera</taxon>
        <taxon>Paraneoptera</taxon>
        <taxon>Hemiptera</taxon>
        <taxon>Heteroptera</taxon>
        <taxon>Panheteroptera</taxon>
        <taxon>Cimicomorpha</taxon>
        <taxon>Reduviidae</taxon>
        <taxon>Triatominae</taxon>
        <taxon>Rhodnius</taxon>
    </lineage>
</organism>
<sequence length="81" mass="9609">GHFLMSSMMGIKIKYFFIIRFIATVYMYVNCIDRERYGPGVNDWALVESIIRHFQNEMGPVQFHVCRFLFGISQKKGRRVN</sequence>
<proteinExistence type="predicted"/>
<evidence type="ECO:0000313" key="1">
    <source>
        <dbReference type="EnsemblMetazoa" id="RPRC009213-PA"/>
    </source>
</evidence>
<dbReference type="HOGENOM" id="CLU_2580723_0_0_1"/>
<dbReference type="Proteomes" id="UP000015103">
    <property type="component" value="Unassembled WGS sequence"/>
</dbReference>
<dbReference type="InParanoid" id="T1HYU3"/>
<reference evidence="1" key="1">
    <citation type="submission" date="2015-05" db="UniProtKB">
        <authorList>
            <consortium name="EnsemblMetazoa"/>
        </authorList>
    </citation>
    <scope>IDENTIFICATION</scope>
</reference>
<dbReference type="VEuPathDB" id="VectorBase:RPRC009213"/>
<dbReference type="EMBL" id="ACPB03024165">
    <property type="status" value="NOT_ANNOTATED_CDS"/>
    <property type="molecule type" value="Genomic_DNA"/>
</dbReference>
<name>T1HYU3_RHOPR</name>
<protein>
    <submittedName>
        <fullName evidence="1">Uncharacterized protein</fullName>
    </submittedName>
</protein>
<accession>T1HYU3</accession>
<evidence type="ECO:0000313" key="2">
    <source>
        <dbReference type="Proteomes" id="UP000015103"/>
    </source>
</evidence>
<keyword evidence="2" id="KW-1185">Reference proteome</keyword>
<dbReference type="EnsemblMetazoa" id="RPRC009213-RA">
    <property type="protein sequence ID" value="RPRC009213-PA"/>
    <property type="gene ID" value="RPRC009213"/>
</dbReference>
<dbReference type="AlphaFoldDB" id="T1HYU3"/>